<sequence length="715" mass="85262">MSRKGSKETKKANISSSLESEDISLETTVPTDDISSSEEREGTTKITRQLIERKELLHNLQLLKIELSQKNLMIDNLKVEYLTKIEELEEKLNDTIHQKQLLSLRLDNQLALQQEDARKHQELMKQEMETILMRQKQLEETNHQLRERAGDIRHSLRDLELTEDYYEKLKSLPEDELSIPEYVSIRFYEVVHPLRKEVNELQMKKDSLSEDLSYYKSQLKCVMESYEDERRSRSELEVRCQRLTLELADTKQMIQQGDYRQENYDKVKRERDAFEHELSELRRKYEILEVSHKAQAKERNDLSKEVATLQQSVNLLQKDKDYLNRQNMELSVRCAHEEDRLERLQIQLEDAKKAREEMYEKYVTSRDHYKTEYENKLRDELEQIRLKTNQEIEQLRSTSKEMYERENRNLREARDNAVVEKERAVVAEKDALGKYEHLLEQYRQLQLSTESKVAELLHQSKLKSFESERVQLMQEETAKNLSQCQLECEKYQRKLEVLTKEFYSLQASSETRITELQAQNSEHQARLDTYEKLEKELDEIIMQTAEMENEDEAERILFSYGYGANVPTTAKRRLKQSVHLARRLLQLEKQNSLLVKDLEHQKEQVTQISQELHRANSLLSQVQQPYKYLIESVQQRDSQIHLQKEHITQLEKNVSILNKEKTALLRVKNQMAADLERLLNHREKVRQHQHWSHPLHLLNLKPYLIWSRGPLSGFF</sequence>
<feature type="region of interest" description="Disordered" evidence="2">
    <location>
        <begin position="1"/>
        <end position="44"/>
    </location>
</feature>
<feature type="coiled-coil region" evidence="1">
    <location>
        <begin position="584"/>
        <end position="667"/>
    </location>
</feature>
<dbReference type="AlphaFoldDB" id="A0A674JRM7"/>
<feature type="coiled-coil region" evidence="1">
    <location>
        <begin position="60"/>
        <end position="148"/>
    </location>
</feature>
<protein>
    <submittedName>
        <fullName evidence="3">Progesterone immunomodulatory binding factor 1</fullName>
    </submittedName>
</protein>
<accession>A0A674JRM7</accession>
<feature type="coiled-coil region" evidence="1">
    <location>
        <begin position="474"/>
        <end position="550"/>
    </location>
</feature>
<name>A0A674JRM7_9SAUR</name>
<keyword evidence="1" id="KW-0175">Coiled coil</keyword>
<dbReference type="GO" id="GO:0005815">
    <property type="term" value="C:microtubule organizing center"/>
    <property type="evidence" value="ECO:0007669"/>
    <property type="project" value="TreeGrafter"/>
</dbReference>
<feature type="compositionally biased region" description="Basic and acidic residues" evidence="2">
    <location>
        <begin position="1"/>
        <end position="11"/>
    </location>
</feature>
<keyword evidence="4" id="KW-1185">Reference proteome</keyword>
<dbReference type="Ensembl" id="ENSTMTT00000022619.1">
    <property type="protein sequence ID" value="ENSTMTP00000021844.1"/>
    <property type="gene ID" value="ENSTMTG00000015901.1"/>
</dbReference>
<gene>
    <name evidence="3" type="primary">PIBF1</name>
</gene>
<dbReference type="GO" id="GO:0060271">
    <property type="term" value="P:cilium assembly"/>
    <property type="evidence" value="ECO:0007669"/>
    <property type="project" value="TreeGrafter"/>
</dbReference>
<organism evidence="3 4">
    <name type="scientific">Terrapene triunguis</name>
    <name type="common">Three-toed box turtle</name>
    <dbReference type="NCBI Taxonomy" id="2587831"/>
    <lineage>
        <taxon>Eukaryota</taxon>
        <taxon>Metazoa</taxon>
        <taxon>Chordata</taxon>
        <taxon>Craniata</taxon>
        <taxon>Vertebrata</taxon>
        <taxon>Euteleostomi</taxon>
        <taxon>Archelosauria</taxon>
        <taxon>Testudinata</taxon>
        <taxon>Testudines</taxon>
        <taxon>Cryptodira</taxon>
        <taxon>Durocryptodira</taxon>
        <taxon>Testudinoidea</taxon>
        <taxon>Emydidae</taxon>
        <taxon>Terrapene</taxon>
    </lineage>
</organism>
<proteinExistence type="predicted"/>
<dbReference type="Proteomes" id="UP000472274">
    <property type="component" value="Unplaced"/>
</dbReference>
<reference evidence="3" key="2">
    <citation type="submission" date="2025-09" db="UniProtKB">
        <authorList>
            <consortium name="Ensembl"/>
        </authorList>
    </citation>
    <scope>IDENTIFICATION</scope>
</reference>
<evidence type="ECO:0000256" key="2">
    <source>
        <dbReference type="SAM" id="MobiDB-lite"/>
    </source>
</evidence>
<dbReference type="PANTHER" id="PTHR18950">
    <property type="entry name" value="PROGESTERONE-INDUCED BLOCKING FACTOR 1"/>
    <property type="match status" value="1"/>
</dbReference>
<reference evidence="3" key="1">
    <citation type="submission" date="2025-08" db="UniProtKB">
        <authorList>
            <consortium name="Ensembl"/>
        </authorList>
    </citation>
    <scope>IDENTIFICATION</scope>
</reference>
<dbReference type="InterPro" id="IPR026205">
    <property type="entry name" value="PIBF1"/>
</dbReference>
<evidence type="ECO:0000313" key="4">
    <source>
        <dbReference type="Proteomes" id="UP000472274"/>
    </source>
</evidence>
<dbReference type="GeneTree" id="ENSGT00390000015293"/>
<feature type="coiled-coil region" evidence="1">
    <location>
        <begin position="226"/>
        <end position="423"/>
    </location>
</feature>
<dbReference type="PANTHER" id="PTHR18950:SF0">
    <property type="entry name" value="PROGESTERONE IMMUNOMODULATORY BINDING FACTOR 1"/>
    <property type="match status" value="1"/>
</dbReference>
<evidence type="ECO:0000313" key="3">
    <source>
        <dbReference type="Ensembl" id="ENSTMTP00000021844.1"/>
    </source>
</evidence>
<evidence type="ECO:0000256" key="1">
    <source>
        <dbReference type="SAM" id="Coils"/>
    </source>
</evidence>